<dbReference type="GO" id="GO:0004596">
    <property type="term" value="F:protein-N-terminal amino-acid acetyltransferase activity"/>
    <property type="evidence" value="ECO:0007669"/>
    <property type="project" value="EnsemblFungi"/>
</dbReference>
<evidence type="ECO:0000256" key="1">
    <source>
        <dbReference type="ARBA" id="ARBA00022737"/>
    </source>
</evidence>
<dbReference type="EMBL" id="LT598456">
    <property type="protein sequence ID" value="SCU80524.1"/>
    <property type="molecule type" value="Genomic_DNA"/>
</dbReference>
<dbReference type="AlphaFoldDB" id="A0A1G4IU24"/>
<dbReference type="PIRSF" id="PIRSF000422">
    <property type="entry name" value="N-terminal-AcTrfase-A_aux_su"/>
    <property type="match status" value="1"/>
</dbReference>
<accession>A0A1G4IU24</accession>
<dbReference type="GO" id="GO:0031415">
    <property type="term" value="C:NatA complex"/>
    <property type="evidence" value="ECO:0007669"/>
    <property type="project" value="EnsemblFungi"/>
</dbReference>
<dbReference type="Gene3D" id="1.25.40.1040">
    <property type="match status" value="1"/>
</dbReference>
<evidence type="ECO:0000313" key="5">
    <source>
        <dbReference type="Proteomes" id="UP000190274"/>
    </source>
</evidence>
<keyword evidence="5" id="KW-1185">Reference proteome</keyword>
<gene>
    <name evidence="4" type="ORF">LADA_0B07998G</name>
</gene>
<dbReference type="Proteomes" id="UP000190274">
    <property type="component" value="Chromosome B"/>
</dbReference>
<feature type="region of interest" description="Disordered" evidence="3">
    <location>
        <begin position="629"/>
        <end position="648"/>
    </location>
</feature>
<dbReference type="GO" id="GO:0043022">
    <property type="term" value="F:ribosome binding"/>
    <property type="evidence" value="ECO:0007669"/>
    <property type="project" value="EnsemblFungi"/>
</dbReference>
<reference evidence="5" key="1">
    <citation type="submission" date="2016-03" db="EMBL/GenBank/DDBJ databases">
        <authorList>
            <person name="Devillers H."/>
        </authorList>
    </citation>
    <scope>NUCLEOTIDE SEQUENCE [LARGE SCALE GENOMIC DNA]</scope>
</reference>
<dbReference type="Pfam" id="PF12569">
    <property type="entry name" value="NatA_aux_su"/>
    <property type="match status" value="2"/>
</dbReference>
<dbReference type="InterPro" id="IPR019734">
    <property type="entry name" value="TPR_rpt"/>
</dbReference>
<proteinExistence type="predicted"/>
<protein>
    <submittedName>
        <fullName evidence="4">LADA_0B07998g1_1</fullName>
    </submittedName>
</protein>
<organism evidence="4 5">
    <name type="scientific">Lachancea dasiensis</name>
    <dbReference type="NCBI Taxonomy" id="1072105"/>
    <lineage>
        <taxon>Eukaryota</taxon>
        <taxon>Fungi</taxon>
        <taxon>Dikarya</taxon>
        <taxon>Ascomycota</taxon>
        <taxon>Saccharomycotina</taxon>
        <taxon>Saccharomycetes</taxon>
        <taxon>Saccharomycetales</taxon>
        <taxon>Saccharomycetaceae</taxon>
        <taxon>Lachancea</taxon>
    </lineage>
</organism>
<dbReference type="InterPro" id="IPR011990">
    <property type="entry name" value="TPR-like_helical_dom_sf"/>
</dbReference>
<dbReference type="Gene3D" id="1.25.40.1010">
    <property type="match status" value="1"/>
</dbReference>
<name>A0A1G4IU24_9SACH</name>
<dbReference type="SMART" id="SM00028">
    <property type="entry name" value="TPR"/>
    <property type="match status" value="4"/>
</dbReference>
<evidence type="ECO:0000313" key="4">
    <source>
        <dbReference type="EMBL" id="SCU80524.1"/>
    </source>
</evidence>
<feature type="region of interest" description="Disordered" evidence="3">
    <location>
        <begin position="1"/>
        <end position="20"/>
    </location>
</feature>
<keyword evidence="2" id="KW-0802">TPR repeat</keyword>
<keyword evidence="1" id="KW-0677">Repeat</keyword>
<dbReference type="PANTHER" id="PTHR22767">
    <property type="entry name" value="N-TERMINAL ACETYLTRANSFERASE-RELATED"/>
    <property type="match status" value="1"/>
</dbReference>
<evidence type="ECO:0000256" key="3">
    <source>
        <dbReference type="SAM" id="MobiDB-lite"/>
    </source>
</evidence>
<dbReference type="OrthoDB" id="10263032at2759"/>
<dbReference type="PANTHER" id="PTHR22767:SF2">
    <property type="entry name" value="N(ALPHA)-ACETYLTRANSFERASE 15_16, ISOFORM A"/>
    <property type="match status" value="1"/>
</dbReference>
<dbReference type="STRING" id="1266660.A0A1G4IU24"/>
<sequence length="849" mass="98288">MSKRRVGATPKSNSLPIGRSKEDNNLLEALKLYEAKSYKKSLKLVDTVLKKNSSHADSLALKALNLYHTDQKDEAAVYVQKALAKNNTGGPSPIGYHILGIYMRSEKNYREAAKLFQTSLDNGSNNKQIYRDLATLYSQEHDYKNLLIARKAYWEEFMGYRANWTSLAVAHDLNDQPEEGANVLSKFEELAKGRLGEGELYEHNECLMYKNDLLYRSAGESSEKLQRVLEHLDEIEGDVFDKYGWLERRAAVYMKLDDKQSAARVYRILISRNPDNFDYYRLLEVALGVQNDDKLRKILYTNLQKLYPRAEPPKFIPLTFIQDEEEYAEKLSSYLLTQVKRGVPATFGNVKPLYRNDSERAPRLSEKIMLEFFGTLNPKEDPLVYVWSSYFLCQHYLYLKDFTKARDYIDRALCHTPTLVELYILKARVLKHAGLLVEAAETINEGRLLDFQDRFINTKTAKYYLRANLIEKAVEVVSIFTKNDDSANGVMDLHLMEASWFVGEQAESYYRLYLESQQKLVEAKASEIPEDEELQEERTAHIKHLAYQTSKYGGLALKRLHAIAKFYKQFKDDQLDFHSYCMRKGVPRAYLEMYQWGKGVFILPMYMRALKGAAKLYFRLHDEQLTNVNHESESNDGKTPVAKKGNKKAKKEAAAMKKRIDEDKKQVTALEKDDDILGEKLIQTKTPLSDFTESFYANYAELIADHHRDYALEFEYQLRNGKLALALGALVKYTDLRSIKNSVVGSMLLSLLDRVQFSAGVDEMTKKITLKGIERHFEFLPLKELVNDDFDWLKYYQETYPEPTLDALLLLRRSCMRIVDRDLIKQLILTNLCSQEPSVQDYVLKYELS</sequence>
<dbReference type="SUPFAM" id="SSF48452">
    <property type="entry name" value="TPR-like"/>
    <property type="match status" value="2"/>
</dbReference>
<dbReference type="InterPro" id="IPR021183">
    <property type="entry name" value="NatA_aux_su"/>
</dbReference>
<evidence type="ECO:0000256" key="2">
    <source>
        <dbReference type="ARBA" id="ARBA00022803"/>
    </source>
</evidence>